<sequence>MGSSTGYIMTISNSIIGVSVLAMPFCFKECGIVLSSLLLLLSNILSRSTCHFLLKSAIISRRRNYELIAFHVFGTMGKTVVELSIIGFMMGTCIAFFVVMGDLGPAILSNVFTHIRIETLRPFVLMGLAIFIVLPLGLLRNVDSLSAVSAATILFYLCLVLKMIAESSTHLIQGDWIYQVKYWNPGGLLQCLPIFSMALFCQTQLFDIFESTPNLSLDRMNQYIGSAINMCTGVYMSVGFFGYIAYYKLVNLSGNVLLSFTPNPSSEIIKFGFVLSVAVSFPLVIFPCRASIYSFLFRKGHSSHSHYEAMSHATMVSGGSHHIPESRFRCITLFIIFVSLLTAMMSSNIELVLGLVGATIGILICVLLPTYIFVRISAKPTTERMFAKFLFVCGVCVMFLGTYANLSATESDSTAITALPSMFGQKKNEGEMMLKLAETMNINQNFMLQQQEMDNKIEKPNLVKPNKKQDAVNQLRQDYEKKIQDEKNELDKANGMRVIGTISDGKEVKSVQESANKDVVNEGKNVIRKEKKVDEKRNNNNNTLQNKDLINGEAIKKEEKEAQNEIISPQPKLVEGGNEDKNRELEILEKLKKQEEDQAKIIEQQEQILKEVIRQNKQLEEMKQKDDKEENAKKSGNVKVNIERKDSLGKPKPIEGNLNQEKSVSSNNLISEKIQELNENIKELNRDELKLTNQIDKVNENIVIENQQIEETKNIANSLNNNLNPVGIVNQNVGDARNNIPSSKSAIHAQVVDTKLNNQQLPNPIGPNEVVNVKSGVDIGNANNAIQNKSQKGSDLSNKVVSKVPPLASTNGEINNIESPPEKAQAPVSPQSNVGVNNDAYIEIKKDLNYKKTDREGALNGLKPAVPIAIMLQPNNEQKNNEVPKVVNEVPKEPKPRDVVKTRDILQESRREKRDVRVEPVNPVPPEYEVVNNPAPGLDGQMLRDIIEKTKQLERESAGADLVDIELQNGSEKEINDLINDRNVHSKDESYKHAEKDINDVINDGNGHSTDGSNKHVNGGPVNEISTKNNATKNELGKNTSLESDVNRNTAPLAANLDSISPSIVNGDNKQDTEKSNRNAKHLNRIGDSNVEHSNNINEEHSKTVQQTQNNMGKIVDTSNSSNRIQKDAQINVENVDFSGNKSKTDISLVNNNRNETIPSHAILNNANSVDDKTSIDINTVEPINRGEELNQNKLTDVNSIGNRNTIEDIKDRRHANEVNHVNHVYSQDIGEVNHVNNVDSQDIGEVSHVNNVDNQHIAEVSHVNNVDTHIGDSNGRPNQNEQCERNLPDSNQDIRVPQLLSNLNPGDLILENEIKSIQNHVINIGAEKKKLFDPT</sequence>
<reference evidence="11" key="1">
    <citation type="submission" date="2021-05" db="EMBL/GenBank/DDBJ databases">
        <authorList>
            <person name="Alioto T."/>
            <person name="Alioto T."/>
            <person name="Gomez Garrido J."/>
        </authorList>
    </citation>
    <scope>NUCLEOTIDE SEQUENCE</scope>
</reference>
<keyword evidence="2" id="KW-0813">Transport</keyword>
<evidence type="ECO:0000256" key="9">
    <source>
        <dbReference type="SAM" id="Phobius"/>
    </source>
</evidence>
<feature type="transmembrane region" description="Helical" evidence="9">
    <location>
        <begin position="31"/>
        <end position="54"/>
    </location>
</feature>
<comment type="subcellular location">
    <subcellularLocation>
        <location evidence="1">Membrane</location>
        <topology evidence="1">Multi-pass membrane protein</topology>
    </subcellularLocation>
</comment>
<keyword evidence="7" id="KW-0175">Coiled coil</keyword>
<feature type="coiled-coil region" evidence="7">
    <location>
        <begin position="469"/>
        <end position="496"/>
    </location>
</feature>
<feature type="region of interest" description="Disordered" evidence="8">
    <location>
        <begin position="1054"/>
        <end position="1078"/>
    </location>
</feature>
<feature type="compositionally biased region" description="Basic and acidic residues" evidence="8">
    <location>
        <begin position="641"/>
        <end position="653"/>
    </location>
</feature>
<keyword evidence="5 9" id="KW-1133">Transmembrane helix</keyword>
<feature type="transmembrane region" description="Helical" evidence="9">
    <location>
        <begin position="328"/>
        <end position="345"/>
    </location>
</feature>
<organism evidence="11">
    <name type="scientific">Cacopsylla melanoneura</name>
    <dbReference type="NCBI Taxonomy" id="428564"/>
    <lineage>
        <taxon>Eukaryota</taxon>
        <taxon>Metazoa</taxon>
        <taxon>Ecdysozoa</taxon>
        <taxon>Arthropoda</taxon>
        <taxon>Hexapoda</taxon>
        <taxon>Insecta</taxon>
        <taxon>Pterygota</taxon>
        <taxon>Neoptera</taxon>
        <taxon>Paraneoptera</taxon>
        <taxon>Hemiptera</taxon>
        <taxon>Sternorrhyncha</taxon>
        <taxon>Psylloidea</taxon>
        <taxon>Psyllidae</taxon>
        <taxon>Psyllinae</taxon>
        <taxon>Cacopsylla</taxon>
    </lineage>
</organism>
<feature type="domain" description="Amino acid transporter transmembrane" evidence="10">
    <location>
        <begin position="8"/>
        <end position="404"/>
    </location>
</feature>
<dbReference type="PANTHER" id="PTHR22950">
    <property type="entry name" value="AMINO ACID TRANSPORTER"/>
    <property type="match status" value="1"/>
</dbReference>
<feature type="transmembrane region" description="Helical" evidence="9">
    <location>
        <begin position="145"/>
        <end position="165"/>
    </location>
</feature>
<evidence type="ECO:0000256" key="2">
    <source>
        <dbReference type="ARBA" id="ARBA00022448"/>
    </source>
</evidence>
<evidence type="ECO:0000256" key="7">
    <source>
        <dbReference type="SAM" id="Coils"/>
    </source>
</evidence>
<evidence type="ECO:0000256" key="3">
    <source>
        <dbReference type="ARBA" id="ARBA00022692"/>
    </source>
</evidence>
<feature type="compositionally biased region" description="Polar residues" evidence="8">
    <location>
        <begin position="1058"/>
        <end position="1068"/>
    </location>
</feature>
<proteinExistence type="predicted"/>
<feature type="compositionally biased region" description="Polar residues" evidence="8">
    <location>
        <begin position="808"/>
        <end position="818"/>
    </location>
</feature>
<protein>
    <submittedName>
        <fullName evidence="11">Sodium-coupled neutral amino acid transporter 10</fullName>
    </submittedName>
</protein>
<name>A0A8D9ETC8_9HEMI</name>
<evidence type="ECO:0000256" key="6">
    <source>
        <dbReference type="ARBA" id="ARBA00023136"/>
    </source>
</evidence>
<keyword evidence="4" id="KW-0029">Amino-acid transport</keyword>
<feature type="transmembrane region" description="Helical" evidence="9">
    <location>
        <begin position="386"/>
        <end position="406"/>
    </location>
</feature>
<keyword evidence="6 9" id="KW-0472">Membrane</keyword>
<evidence type="ECO:0000256" key="5">
    <source>
        <dbReference type="ARBA" id="ARBA00022989"/>
    </source>
</evidence>
<keyword evidence="3 9" id="KW-0812">Transmembrane</keyword>
<feature type="transmembrane region" description="Helical" evidence="9">
    <location>
        <begin position="268"/>
        <end position="288"/>
    </location>
</feature>
<feature type="region of interest" description="Disordered" evidence="8">
    <location>
        <begin position="806"/>
        <end position="832"/>
    </location>
</feature>
<dbReference type="GO" id="GO:0015179">
    <property type="term" value="F:L-amino acid transmembrane transporter activity"/>
    <property type="evidence" value="ECO:0007669"/>
    <property type="project" value="TreeGrafter"/>
</dbReference>
<evidence type="ECO:0000256" key="8">
    <source>
        <dbReference type="SAM" id="MobiDB-lite"/>
    </source>
</evidence>
<feature type="transmembrane region" description="Helical" evidence="9">
    <location>
        <begin position="7"/>
        <end position="25"/>
    </location>
</feature>
<feature type="region of interest" description="Disordered" evidence="8">
    <location>
        <begin position="1027"/>
        <end position="1046"/>
    </location>
</feature>
<evidence type="ECO:0000313" key="11">
    <source>
        <dbReference type="EMBL" id="CAG6765206.1"/>
    </source>
</evidence>
<feature type="transmembrane region" description="Helical" evidence="9">
    <location>
        <begin position="227"/>
        <end position="248"/>
    </location>
</feature>
<accession>A0A8D9ETC8</accession>
<feature type="transmembrane region" description="Helical" evidence="9">
    <location>
        <begin position="351"/>
        <end position="374"/>
    </location>
</feature>
<dbReference type="EMBL" id="HBUF01567544">
    <property type="protein sequence ID" value="CAG6765206.1"/>
    <property type="molecule type" value="Transcribed_RNA"/>
</dbReference>
<dbReference type="GO" id="GO:0016020">
    <property type="term" value="C:membrane"/>
    <property type="evidence" value="ECO:0007669"/>
    <property type="project" value="UniProtKB-SubCell"/>
</dbReference>
<dbReference type="InterPro" id="IPR013057">
    <property type="entry name" value="AA_transpt_TM"/>
</dbReference>
<dbReference type="PANTHER" id="PTHR22950:SF646">
    <property type="entry name" value="SODIUM-COUPLED NEUTRAL AMINO ACID TRANSPORTER 10-RELATED"/>
    <property type="match status" value="1"/>
</dbReference>
<evidence type="ECO:0000256" key="1">
    <source>
        <dbReference type="ARBA" id="ARBA00004141"/>
    </source>
</evidence>
<dbReference type="Pfam" id="PF01490">
    <property type="entry name" value="Aa_trans"/>
    <property type="match status" value="1"/>
</dbReference>
<feature type="transmembrane region" description="Helical" evidence="9">
    <location>
        <begin position="120"/>
        <end position="138"/>
    </location>
</feature>
<evidence type="ECO:0000256" key="4">
    <source>
        <dbReference type="ARBA" id="ARBA00022970"/>
    </source>
</evidence>
<feature type="region of interest" description="Disordered" evidence="8">
    <location>
        <begin position="620"/>
        <end position="663"/>
    </location>
</feature>
<feature type="region of interest" description="Disordered" evidence="8">
    <location>
        <begin position="1269"/>
        <end position="1292"/>
    </location>
</feature>
<feature type="region of interest" description="Disordered" evidence="8">
    <location>
        <begin position="560"/>
        <end position="579"/>
    </location>
</feature>
<feature type="compositionally biased region" description="Basic and acidic residues" evidence="8">
    <location>
        <begin position="620"/>
        <end position="633"/>
    </location>
</feature>
<evidence type="ECO:0000259" key="10">
    <source>
        <dbReference type="Pfam" id="PF01490"/>
    </source>
</evidence>
<feature type="coiled-coil region" evidence="7">
    <location>
        <begin position="667"/>
        <end position="722"/>
    </location>
</feature>